<dbReference type="RefSeq" id="WP_154454031.1">
    <property type="nucleotide sequence ID" value="NZ_CP044330.1"/>
</dbReference>
<dbReference type="PANTHER" id="PTHR13604:SF0">
    <property type="entry name" value="ABASIC SITE PROCESSING PROTEIN HMCES"/>
    <property type="match status" value="1"/>
</dbReference>
<evidence type="ECO:0000256" key="3">
    <source>
        <dbReference type="ARBA" id="ARBA00022763"/>
    </source>
</evidence>
<name>A0ABX6ENF6_9HYPH</name>
<dbReference type="PANTHER" id="PTHR13604">
    <property type="entry name" value="DC12-RELATED"/>
    <property type="match status" value="1"/>
</dbReference>
<dbReference type="Pfam" id="PF02586">
    <property type="entry name" value="SRAP"/>
    <property type="match status" value="1"/>
</dbReference>
<reference evidence="9 10" key="1">
    <citation type="journal article" date="2021" name="AMB Express">
        <title>Isolation and characterisation of Methylocystis spp. for poly-3-hydroxybutyrate production using waste methane feedstocks.</title>
        <authorList>
            <person name="Rumah B.L."/>
            <person name="Stead C.E."/>
            <person name="Claxton Stevens B.H."/>
            <person name="Minton N.P."/>
            <person name="Grosse-Honebrink A."/>
            <person name="Zhang Y."/>
        </authorList>
    </citation>
    <scope>NUCLEOTIDE SEQUENCE [LARGE SCALE GENOMIC DNA]</scope>
    <source>
        <strain evidence="9 10">BRCS1</strain>
    </source>
</reference>
<keyword evidence="10" id="KW-1185">Reference proteome</keyword>
<keyword evidence="6" id="KW-0238">DNA-binding</keyword>
<evidence type="ECO:0000256" key="5">
    <source>
        <dbReference type="ARBA" id="ARBA00023124"/>
    </source>
</evidence>
<evidence type="ECO:0000256" key="4">
    <source>
        <dbReference type="ARBA" id="ARBA00022801"/>
    </source>
</evidence>
<gene>
    <name evidence="9" type="ORF">F7D13_17900</name>
</gene>
<keyword evidence="3" id="KW-0227">DNA damage</keyword>
<accession>A0ABX6ENF6</accession>
<protein>
    <recommendedName>
        <fullName evidence="8">Abasic site processing protein</fullName>
        <ecNumber evidence="8">3.4.-.-</ecNumber>
    </recommendedName>
</protein>
<evidence type="ECO:0000256" key="7">
    <source>
        <dbReference type="ARBA" id="ARBA00023239"/>
    </source>
</evidence>
<dbReference type="Gene3D" id="3.90.1680.10">
    <property type="entry name" value="SOS response associated peptidase-like"/>
    <property type="match status" value="1"/>
</dbReference>
<proteinExistence type="inferred from homology"/>
<keyword evidence="7" id="KW-0456">Lyase</keyword>
<dbReference type="SUPFAM" id="SSF143081">
    <property type="entry name" value="BB1717-like"/>
    <property type="match status" value="1"/>
</dbReference>
<geneLocation type="plasmid" evidence="9 10">
    <name>unnamed2</name>
</geneLocation>
<evidence type="ECO:0000313" key="10">
    <source>
        <dbReference type="Proteomes" id="UP000424673"/>
    </source>
</evidence>
<dbReference type="InterPro" id="IPR003738">
    <property type="entry name" value="SRAP"/>
</dbReference>
<dbReference type="EMBL" id="CP044330">
    <property type="protein sequence ID" value="QGM95954.1"/>
    <property type="molecule type" value="Genomic_DNA"/>
</dbReference>
<evidence type="ECO:0000256" key="1">
    <source>
        <dbReference type="ARBA" id="ARBA00008136"/>
    </source>
</evidence>
<evidence type="ECO:0000256" key="6">
    <source>
        <dbReference type="ARBA" id="ARBA00023125"/>
    </source>
</evidence>
<evidence type="ECO:0000256" key="2">
    <source>
        <dbReference type="ARBA" id="ARBA00022670"/>
    </source>
</evidence>
<keyword evidence="5" id="KW-0190">Covalent protein-DNA linkage</keyword>
<keyword evidence="9" id="KW-0614">Plasmid</keyword>
<organism evidence="9 10">
    <name type="scientific">Methylocystis rosea</name>
    <dbReference type="NCBI Taxonomy" id="173366"/>
    <lineage>
        <taxon>Bacteria</taxon>
        <taxon>Pseudomonadati</taxon>
        <taxon>Pseudomonadota</taxon>
        <taxon>Alphaproteobacteria</taxon>
        <taxon>Hyphomicrobiales</taxon>
        <taxon>Methylocystaceae</taxon>
        <taxon>Methylocystis</taxon>
    </lineage>
</organism>
<sequence>MCGRFTQRLSWEELHRLADLIGQPRNLAPRYNIAPTTQIEVLRPAETGGNELVQMRWGLVPGWWKKPLKDLPATFNARAETVAEKPMFRTAFKTRRCIIPASGFYEGTGKAGAKTPHYFSARSGEPLAFAALWEQAKHPGTGEPLTSATIIVGAANNWMNRFHDRQPVILDWRDANAWMRRDDPGALQRAPLEDSLNEWIVSTRVNKAGAGDDDASLVDPVETVLL</sequence>
<evidence type="ECO:0000313" key="9">
    <source>
        <dbReference type="EMBL" id="QGM95954.1"/>
    </source>
</evidence>
<keyword evidence="4 8" id="KW-0378">Hydrolase</keyword>
<dbReference type="EC" id="3.4.-.-" evidence="8"/>
<dbReference type="InterPro" id="IPR036590">
    <property type="entry name" value="SRAP-like"/>
</dbReference>
<comment type="similarity">
    <text evidence="1 8">Belongs to the SOS response-associated peptidase family.</text>
</comment>
<dbReference type="Proteomes" id="UP000424673">
    <property type="component" value="Plasmid unnamed2"/>
</dbReference>
<evidence type="ECO:0000256" key="8">
    <source>
        <dbReference type="RuleBase" id="RU364100"/>
    </source>
</evidence>
<keyword evidence="2 8" id="KW-0645">Protease</keyword>